<dbReference type="Proteomes" id="UP000824193">
    <property type="component" value="Unassembled WGS sequence"/>
</dbReference>
<dbReference type="AlphaFoldDB" id="A0A9D2AEM1"/>
<evidence type="ECO:0000256" key="2">
    <source>
        <dbReference type="SAM" id="Phobius"/>
    </source>
</evidence>
<sequence>MSGRRIRRPPAAGRAAARKKDEGRRVQRKVMTMGAAILVAGTAATFLLEQAVLAPRRQVQAESALPVYSAVGQRTDDVSFWPWTFYDEHAGQEPSLLAVEDESYMSELLVVLIDSILQGGVEIETSGKAVETYNDDRAGCQYLRDLEVLWTPEGGTPQTLTLDMGMGGGSDPTLSFGVALSFVLKAGQSPTEAQREAAYRQVLLDLWFQCGAAGWLMDDVTASEVISATPSPANVAGEPEEGPASQPLDAEDGSLSDEALRRLQAASRMPIENLMDRVGGPLAEWLGFDWFLQWPAGLGPDTALWPPENSPDPVALAGGTMSEEDTHKLEQRLQQQYAEYGMELQVVTLTHSVLVLFSGEGSTIGLYYDPVLETWSGIAIQ</sequence>
<evidence type="ECO:0000313" key="4">
    <source>
        <dbReference type="Proteomes" id="UP000824193"/>
    </source>
</evidence>
<protein>
    <submittedName>
        <fullName evidence="3">Uncharacterized protein</fullName>
    </submittedName>
</protein>
<feature type="region of interest" description="Disordered" evidence="1">
    <location>
        <begin position="230"/>
        <end position="252"/>
    </location>
</feature>
<keyword evidence="2" id="KW-0812">Transmembrane</keyword>
<dbReference type="EMBL" id="DXFW01000023">
    <property type="protein sequence ID" value="HIX06055.1"/>
    <property type="molecule type" value="Genomic_DNA"/>
</dbReference>
<reference evidence="3" key="2">
    <citation type="submission" date="2021-04" db="EMBL/GenBank/DDBJ databases">
        <authorList>
            <person name="Gilroy R."/>
        </authorList>
    </citation>
    <scope>NUCLEOTIDE SEQUENCE</scope>
    <source>
        <strain evidence="3">2239</strain>
    </source>
</reference>
<keyword evidence="2" id="KW-0472">Membrane</keyword>
<feature type="transmembrane region" description="Helical" evidence="2">
    <location>
        <begin position="30"/>
        <end position="48"/>
    </location>
</feature>
<feature type="region of interest" description="Disordered" evidence="1">
    <location>
        <begin position="1"/>
        <end position="24"/>
    </location>
</feature>
<evidence type="ECO:0000256" key="1">
    <source>
        <dbReference type="SAM" id="MobiDB-lite"/>
    </source>
</evidence>
<proteinExistence type="predicted"/>
<evidence type="ECO:0000313" key="3">
    <source>
        <dbReference type="EMBL" id="HIX06055.1"/>
    </source>
</evidence>
<gene>
    <name evidence="3" type="ORF">H9865_08155</name>
</gene>
<reference evidence="3" key="1">
    <citation type="journal article" date="2021" name="PeerJ">
        <title>Extensive microbial diversity within the chicken gut microbiome revealed by metagenomics and culture.</title>
        <authorList>
            <person name="Gilroy R."/>
            <person name="Ravi A."/>
            <person name="Getino M."/>
            <person name="Pursley I."/>
            <person name="Horton D.L."/>
            <person name="Alikhan N.F."/>
            <person name="Baker D."/>
            <person name="Gharbi K."/>
            <person name="Hall N."/>
            <person name="Watson M."/>
            <person name="Adriaenssens E.M."/>
            <person name="Foster-Nyarko E."/>
            <person name="Jarju S."/>
            <person name="Secka A."/>
            <person name="Antonio M."/>
            <person name="Oren A."/>
            <person name="Chaudhuri R.R."/>
            <person name="La Ragione R."/>
            <person name="Hildebrand F."/>
            <person name="Pallen M.J."/>
        </authorList>
    </citation>
    <scope>NUCLEOTIDE SEQUENCE</scope>
    <source>
        <strain evidence="3">2239</strain>
    </source>
</reference>
<organism evidence="3 4">
    <name type="scientific">Candidatus Allofournierella pullicola</name>
    <dbReference type="NCBI Taxonomy" id="2838596"/>
    <lineage>
        <taxon>Bacteria</taxon>
        <taxon>Bacillati</taxon>
        <taxon>Bacillota</taxon>
        <taxon>Clostridia</taxon>
        <taxon>Eubacteriales</taxon>
        <taxon>Oscillospiraceae</taxon>
        <taxon>Allofournierella</taxon>
    </lineage>
</organism>
<accession>A0A9D2AEM1</accession>
<name>A0A9D2AEM1_9FIRM</name>
<comment type="caution">
    <text evidence="3">The sequence shown here is derived from an EMBL/GenBank/DDBJ whole genome shotgun (WGS) entry which is preliminary data.</text>
</comment>
<keyword evidence="2" id="KW-1133">Transmembrane helix</keyword>